<comment type="caution">
    <text evidence="10">The sequence shown here is derived from an EMBL/GenBank/DDBJ whole genome shotgun (WGS) entry which is preliminary data.</text>
</comment>
<comment type="similarity">
    <text evidence="1 4 7">Belongs to the pyrroline-5-carboxylate reductase family.</text>
</comment>
<evidence type="ECO:0000259" key="9">
    <source>
        <dbReference type="Pfam" id="PF14748"/>
    </source>
</evidence>
<dbReference type="HAMAP" id="MF_01925">
    <property type="entry name" value="P5C_reductase"/>
    <property type="match status" value="1"/>
</dbReference>
<feature type="domain" description="Pyrroline-5-carboxylate reductase catalytic N-terminal" evidence="8">
    <location>
        <begin position="2"/>
        <end position="95"/>
    </location>
</feature>
<proteinExistence type="inferred from homology"/>
<evidence type="ECO:0000313" key="10">
    <source>
        <dbReference type="EMBL" id="MBB4013212.1"/>
    </source>
</evidence>
<dbReference type="InterPro" id="IPR053790">
    <property type="entry name" value="P5CR-like_CS"/>
</dbReference>
<evidence type="ECO:0000259" key="8">
    <source>
        <dbReference type="Pfam" id="PF03807"/>
    </source>
</evidence>
<dbReference type="Pfam" id="PF03807">
    <property type="entry name" value="F420_oxidored"/>
    <property type="match status" value="1"/>
</dbReference>
<dbReference type="InterPro" id="IPR000304">
    <property type="entry name" value="Pyrroline-COOH_reductase"/>
</dbReference>
<dbReference type="GO" id="GO:0005737">
    <property type="term" value="C:cytoplasm"/>
    <property type="evidence" value="ECO:0007669"/>
    <property type="project" value="UniProtKB-SubCell"/>
</dbReference>
<dbReference type="PANTHER" id="PTHR11645">
    <property type="entry name" value="PYRROLINE-5-CARBOXYLATE REDUCTASE"/>
    <property type="match status" value="1"/>
</dbReference>
<dbReference type="InterPro" id="IPR029036">
    <property type="entry name" value="P5CR_dimer"/>
</dbReference>
<dbReference type="EMBL" id="JACIET010000002">
    <property type="protein sequence ID" value="MBB4013212.1"/>
    <property type="molecule type" value="Genomic_DNA"/>
</dbReference>
<accession>A0A840BNH1</accession>
<feature type="domain" description="Pyrroline-5-carboxylate reductase dimerisation" evidence="9">
    <location>
        <begin position="159"/>
        <end position="262"/>
    </location>
</feature>
<dbReference type="InterPro" id="IPR028939">
    <property type="entry name" value="P5C_Rdtase_cat_N"/>
</dbReference>
<sequence>MRITFLGGGNMASALIGGLIDRDFPRDALQAIDLDAGTCERLASRFGIRTATALDAAALDCDVLVLAVKPQNMREAVAPIAGKLNAQLILSIAAGIRIDSLGRWLGGYHRIVRAMPNTPALIGAGAAGLVADESVSDDERDAASRILAAVGSVAWLTDEGQIDAVTALSGSGPAYVFYFIEALTEAGEAIGLQRETARSLAIDTVLGAAKLAAASEDDAATLRARVTSKGGTTEAALRAMEQDGFKPLIARALAAAEARGRSLGDELGRA</sequence>
<feature type="binding site" evidence="6">
    <location>
        <begin position="6"/>
        <end position="11"/>
    </location>
    <ligand>
        <name>NADP(+)</name>
        <dbReference type="ChEBI" id="CHEBI:58349"/>
    </ligand>
</feature>
<dbReference type="RefSeq" id="WP_183635118.1">
    <property type="nucleotide sequence ID" value="NZ_BAABLE010000005.1"/>
</dbReference>
<evidence type="ECO:0000256" key="1">
    <source>
        <dbReference type="ARBA" id="ARBA00005525"/>
    </source>
</evidence>
<reference evidence="10 11" key="1">
    <citation type="submission" date="2020-08" db="EMBL/GenBank/DDBJ databases">
        <title>Genomic Encyclopedia of Type Strains, Phase IV (KMG-IV): sequencing the most valuable type-strain genomes for metagenomic binning, comparative biology and taxonomic classification.</title>
        <authorList>
            <person name="Goeker M."/>
        </authorList>
    </citation>
    <scope>NUCLEOTIDE SEQUENCE [LARGE SCALE GENOMIC DNA]</scope>
    <source>
        <strain evidence="10 11">DSM 106739</strain>
    </source>
</reference>
<dbReference type="GO" id="GO:0004735">
    <property type="term" value="F:pyrroline-5-carboxylate reductase activity"/>
    <property type="evidence" value="ECO:0007669"/>
    <property type="project" value="UniProtKB-UniRule"/>
</dbReference>
<dbReference type="Gene3D" id="3.40.50.720">
    <property type="entry name" value="NAD(P)-binding Rossmann-like Domain"/>
    <property type="match status" value="1"/>
</dbReference>
<dbReference type="PIRSF" id="PIRSF000193">
    <property type="entry name" value="Pyrrol-5-carb_rd"/>
    <property type="match status" value="1"/>
</dbReference>
<dbReference type="FunFam" id="1.10.3730.10:FF:000001">
    <property type="entry name" value="Pyrroline-5-carboxylate reductase"/>
    <property type="match status" value="1"/>
</dbReference>
<dbReference type="InterPro" id="IPR036291">
    <property type="entry name" value="NAD(P)-bd_dom_sf"/>
</dbReference>
<gene>
    <name evidence="4" type="primary">proC</name>
    <name evidence="10" type="ORF">GGR36_002558</name>
</gene>
<comment type="catalytic activity">
    <reaction evidence="4 7">
        <text>L-proline + NADP(+) = (S)-1-pyrroline-5-carboxylate + NADPH + 2 H(+)</text>
        <dbReference type="Rhea" id="RHEA:14109"/>
        <dbReference type="ChEBI" id="CHEBI:15378"/>
        <dbReference type="ChEBI" id="CHEBI:17388"/>
        <dbReference type="ChEBI" id="CHEBI:57783"/>
        <dbReference type="ChEBI" id="CHEBI:58349"/>
        <dbReference type="ChEBI" id="CHEBI:60039"/>
        <dbReference type="EC" id="1.5.1.2"/>
    </reaction>
</comment>
<keyword evidence="2 4" id="KW-0521">NADP</keyword>
<keyword evidence="3 4" id="KW-0560">Oxidoreductase</keyword>
<dbReference type="PANTHER" id="PTHR11645:SF0">
    <property type="entry name" value="PYRROLINE-5-CARBOXYLATE REDUCTASE 3"/>
    <property type="match status" value="1"/>
</dbReference>
<comment type="subcellular location">
    <subcellularLocation>
        <location evidence="4">Cytoplasm</location>
    </subcellularLocation>
</comment>
<evidence type="ECO:0000256" key="5">
    <source>
        <dbReference type="NCBIfam" id="TIGR00112"/>
    </source>
</evidence>
<comment type="catalytic activity">
    <reaction evidence="4">
        <text>L-proline + NAD(+) = (S)-1-pyrroline-5-carboxylate + NADH + 2 H(+)</text>
        <dbReference type="Rhea" id="RHEA:14105"/>
        <dbReference type="ChEBI" id="CHEBI:15378"/>
        <dbReference type="ChEBI" id="CHEBI:17388"/>
        <dbReference type="ChEBI" id="CHEBI:57540"/>
        <dbReference type="ChEBI" id="CHEBI:57945"/>
        <dbReference type="ChEBI" id="CHEBI:60039"/>
        <dbReference type="EC" id="1.5.1.2"/>
    </reaction>
</comment>
<name>A0A840BNH1_9RHOO</name>
<keyword evidence="4 7" id="KW-0028">Amino-acid biosynthesis</keyword>
<comment type="function">
    <text evidence="4">Catalyzes the reduction of 1-pyrroline-5-carboxylate (PCA) to L-proline.</text>
</comment>
<feature type="binding site" evidence="6">
    <location>
        <begin position="67"/>
        <end position="70"/>
    </location>
    <ligand>
        <name>NADP(+)</name>
        <dbReference type="ChEBI" id="CHEBI:58349"/>
    </ligand>
</feature>
<dbReference type="UniPathway" id="UPA00098">
    <property type="reaction ID" value="UER00361"/>
</dbReference>
<protein>
    <recommendedName>
        <fullName evidence="4 5">Pyrroline-5-carboxylate reductase</fullName>
        <shortName evidence="4">P5C reductase</shortName>
        <shortName evidence="4">P5CR</shortName>
        <ecNumber evidence="4 5">1.5.1.2</ecNumber>
    </recommendedName>
    <alternativeName>
        <fullName evidence="4">PCA reductase</fullName>
    </alternativeName>
</protein>
<dbReference type="NCBIfam" id="TIGR00112">
    <property type="entry name" value="proC"/>
    <property type="match status" value="1"/>
</dbReference>
<evidence type="ECO:0000256" key="4">
    <source>
        <dbReference type="HAMAP-Rule" id="MF_01925"/>
    </source>
</evidence>
<dbReference type="Pfam" id="PF14748">
    <property type="entry name" value="P5CR_dimer"/>
    <property type="match status" value="1"/>
</dbReference>
<evidence type="ECO:0000256" key="2">
    <source>
        <dbReference type="ARBA" id="ARBA00022857"/>
    </source>
</evidence>
<dbReference type="InterPro" id="IPR008927">
    <property type="entry name" value="6-PGluconate_DH-like_C_sf"/>
</dbReference>
<organism evidence="10 11">
    <name type="scientific">Niveibacterium umoris</name>
    <dbReference type="NCBI Taxonomy" id="1193620"/>
    <lineage>
        <taxon>Bacteria</taxon>
        <taxon>Pseudomonadati</taxon>
        <taxon>Pseudomonadota</taxon>
        <taxon>Betaproteobacteria</taxon>
        <taxon>Rhodocyclales</taxon>
        <taxon>Rhodocyclaceae</taxon>
        <taxon>Niveibacterium</taxon>
    </lineage>
</organism>
<dbReference type="SUPFAM" id="SSF48179">
    <property type="entry name" value="6-phosphogluconate dehydrogenase C-terminal domain-like"/>
    <property type="match status" value="1"/>
</dbReference>
<dbReference type="AlphaFoldDB" id="A0A840BNH1"/>
<evidence type="ECO:0000313" key="11">
    <source>
        <dbReference type="Proteomes" id="UP000561045"/>
    </source>
</evidence>
<dbReference type="PROSITE" id="PS00521">
    <property type="entry name" value="P5CR"/>
    <property type="match status" value="1"/>
</dbReference>
<comment type="pathway">
    <text evidence="4 7">Amino-acid biosynthesis; L-proline biosynthesis; L-proline from L-glutamate 5-semialdehyde: step 1/1.</text>
</comment>
<dbReference type="Gene3D" id="1.10.3730.10">
    <property type="entry name" value="ProC C-terminal domain-like"/>
    <property type="match status" value="1"/>
</dbReference>
<evidence type="ECO:0000256" key="3">
    <source>
        <dbReference type="ARBA" id="ARBA00023002"/>
    </source>
</evidence>
<evidence type="ECO:0000256" key="6">
    <source>
        <dbReference type="PIRSR" id="PIRSR000193-1"/>
    </source>
</evidence>
<keyword evidence="11" id="KW-1185">Reference proteome</keyword>
<keyword evidence="4 7" id="KW-0641">Proline biosynthesis</keyword>
<dbReference type="EC" id="1.5.1.2" evidence="4 5"/>
<dbReference type="SUPFAM" id="SSF51735">
    <property type="entry name" value="NAD(P)-binding Rossmann-fold domains"/>
    <property type="match status" value="1"/>
</dbReference>
<evidence type="ECO:0000256" key="7">
    <source>
        <dbReference type="RuleBase" id="RU003903"/>
    </source>
</evidence>
<dbReference type="GO" id="GO:0055129">
    <property type="term" value="P:L-proline biosynthetic process"/>
    <property type="evidence" value="ECO:0007669"/>
    <property type="project" value="UniProtKB-UniRule"/>
</dbReference>
<keyword evidence="4" id="KW-0963">Cytoplasm</keyword>
<dbReference type="Proteomes" id="UP000561045">
    <property type="component" value="Unassembled WGS sequence"/>
</dbReference>